<dbReference type="Pfam" id="PF06723">
    <property type="entry name" value="MreB_Mbl"/>
    <property type="match status" value="1"/>
</dbReference>
<accession>A0A0P1LKP8</accession>
<accession>A0A0P1NXW5</accession>
<sequence>MGIFNLFTADIAVDLGTATTLIWMKGKGIVLNEPSIVTYDKSTRKIVAIGKEAKEMLGRTHKDLQTIRPLKDGVIADFEMAEGMLREFIKKIHVNWFPSRRVVISVPSGVTEVEKRAVRDSAEHAGAKEVHLIPEPMAAAIGIGIDVSEPYGNMIIDIGGGTTEIAVIALSGIVTQESIRIAGDEMTNAIIQLFKKSYNVLIGERTAEDIKCEVGSAMPLEEEVTIQVKGRDLVTGIPKIVEVSSVEIREALNEPIIAIIDAIKLALERTPPELAADILDRGIMLTGGGSLLKGLDERIKMETGLPVHVAEDPITAVVRGAGKVLENLEAYSKVLLKSQRY</sequence>
<comment type="subunit">
    <text evidence="6">Forms polymers.</text>
</comment>
<evidence type="ECO:0000313" key="10">
    <source>
        <dbReference type="Proteomes" id="UP000182200"/>
    </source>
</evidence>
<comment type="function">
    <text evidence="6">Forms membrane-associated dynamic filaments that are essential for cell shape determination. Acts by regulating cell wall synthesis and cell elongation, and thus cell shape. A feedback loop between cell geometry and MreB localization may maintain elongated cell shape by targeting cell wall growth to regions of negative cell wall curvature.</text>
</comment>
<dbReference type="NCBIfam" id="NF010539">
    <property type="entry name" value="PRK13927.1"/>
    <property type="match status" value="1"/>
</dbReference>
<accession>A0A0P1M7D7</accession>
<evidence type="ECO:0000313" key="8">
    <source>
        <dbReference type="EMBL" id="CUU01170.1"/>
    </source>
</evidence>
<dbReference type="GO" id="GO:0005524">
    <property type="term" value="F:ATP binding"/>
    <property type="evidence" value="ECO:0007669"/>
    <property type="project" value="UniProtKB-KW"/>
</dbReference>
<organism evidence="8 9">
    <name type="scientific">Candidatus Kryptonium thompsonii</name>
    <dbReference type="NCBI Taxonomy" id="1633631"/>
    <lineage>
        <taxon>Bacteria</taxon>
        <taxon>Pseudomonadati</taxon>
        <taxon>Candidatus Kryptoniota</taxon>
        <taxon>Candidatus Kryptonium</taxon>
    </lineage>
</organism>
<dbReference type="STRING" id="1633631.GCA_001442925_00199"/>
<evidence type="ECO:0000256" key="3">
    <source>
        <dbReference type="ARBA" id="ARBA00022840"/>
    </source>
</evidence>
<dbReference type="PANTHER" id="PTHR42749">
    <property type="entry name" value="CELL SHAPE-DETERMINING PROTEIN MREB"/>
    <property type="match status" value="1"/>
</dbReference>
<evidence type="ECO:0000256" key="1">
    <source>
        <dbReference type="ARBA" id="ARBA00022490"/>
    </source>
</evidence>
<dbReference type="InterPro" id="IPR043129">
    <property type="entry name" value="ATPase_NBD"/>
</dbReference>
<dbReference type="InterPro" id="IPR004000">
    <property type="entry name" value="Actin"/>
</dbReference>
<dbReference type="GO" id="GO:0008360">
    <property type="term" value="P:regulation of cell shape"/>
    <property type="evidence" value="ECO:0007669"/>
    <property type="project" value="UniProtKB-UniRule"/>
</dbReference>
<dbReference type="OrthoDB" id="9768127at2"/>
<protein>
    <recommendedName>
        <fullName evidence="6">Cell shape-determining protein MreB</fullName>
    </recommendedName>
</protein>
<feature type="binding site" evidence="6">
    <location>
        <begin position="288"/>
        <end position="291"/>
    </location>
    <ligand>
        <name>ATP</name>
        <dbReference type="ChEBI" id="CHEBI:30616"/>
    </ligand>
</feature>
<keyword evidence="4 6" id="KW-0133">Cell shape</keyword>
<keyword evidence="1 6" id="KW-0963">Cytoplasm</keyword>
<dbReference type="Gene3D" id="3.30.420.40">
    <property type="match status" value="3"/>
</dbReference>
<gene>
    <name evidence="6" type="primary">mreB</name>
    <name evidence="8" type="ORF">JGI4_00199</name>
    <name evidence="7" type="ORF">JGI8_01383</name>
</gene>
<dbReference type="PRINTS" id="PR01652">
    <property type="entry name" value="SHAPEPROTEIN"/>
</dbReference>
<evidence type="ECO:0000256" key="5">
    <source>
        <dbReference type="ARBA" id="ARBA00023458"/>
    </source>
</evidence>
<comment type="subcellular location">
    <subcellularLocation>
        <location evidence="6">Cytoplasm</location>
    </subcellularLocation>
    <text evidence="6">Membrane-associated.</text>
</comment>
<dbReference type="EMBL" id="FAOP01000001">
    <property type="protein sequence ID" value="CUU01170.1"/>
    <property type="molecule type" value="Genomic_DNA"/>
</dbReference>
<accession>A0A0P1M5Y7</accession>
<evidence type="ECO:0000256" key="2">
    <source>
        <dbReference type="ARBA" id="ARBA00022741"/>
    </source>
</evidence>
<dbReference type="CDD" id="cd10225">
    <property type="entry name" value="ASKHA_NBD_MreB-like"/>
    <property type="match status" value="1"/>
</dbReference>
<reference evidence="8 9" key="2">
    <citation type="submission" date="2015-11" db="EMBL/GenBank/DDBJ databases">
        <authorList>
            <person name="Zhang Y."/>
            <person name="Guo Z."/>
        </authorList>
    </citation>
    <scope>NUCLEOTIDE SEQUENCE [LARGE SCALE GENOMIC DNA]</scope>
    <source>
        <strain evidence="8">JGI-4</strain>
    </source>
</reference>
<evidence type="ECO:0000313" key="7">
    <source>
        <dbReference type="EMBL" id="CUS90056.1"/>
    </source>
</evidence>
<reference evidence="7 10" key="1">
    <citation type="submission" date="2015-11" db="EMBL/GenBank/DDBJ databases">
        <authorList>
            <person name="Varghese N."/>
        </authorList>
    </citation>
    <scope>NUCLEOTIDE SEQUENCE [LARGE SCALE GENOMIC DNA]</scope>
    <source>
        <strain evidence="7 10">JGI-8</strain>
    </source>
</reference>
<proteinExistence type="inferred from homology"/>
<dbReference type="SUPFAM" id="SSF53067">
    <property type="entry name" value="Actin-like ATPase domain"/>
    <property type="match status" value="2"/>
</dbReference>
<dbReference type="Proteomes" id="UP000182011">
    <property type="component" value="Unassembled WGS sequence"/>
</dbReference>
<accession>A0A0S4MQ28</accession>
<dbReference type="InterPro" id="IPR004753">
    <property type="entry name" value="MreB"/>
</dbReference>
<dbReference type="NCBIfam" id="TIGR00904">
    <property type="entry name" value="mreB"/>
    <property type="match status" value="1"/>
</dbReference>
<accession>A0A0P1LEU3</accession>
<name>A0A0P1M7D7_9BACT</name>
<dbReference type="GO" id="GO:0005737">
    <property type="term" value="C:cytoplasm"/>
    <property type="evidence" value="ECO:0007669"/>
    <property type="project" value="UniProtKB-SubCell"/>
</dbReference>
<dbReference type="Proteomes" id="UP000182200">
    <property type="component" value="Unassembled WGS sequence"/>
</dbReference>
<keyword evidence="2 6" id="KW-0547">Nucleotide-binding</keyword>
<feature type="binding site" evidence="6">
    <location>
        <begin position="160"/>
        <end position="162"/>
    </location>
    <ligand>
        <name>ATP</name>
        <dbReference type="ChEBI" id="CHEBI:30616"/>
    </ligand>
</feature>
<dbReference type="RefSeq" id="WP_075426342.1">
    <property type="nucleotide sequence ID" value="NZ_CZVI01000019.1"/>
</dbReference>
<dbReference type="GO" id="GO:0000902">
    <property type="term" value="P:cell morphogenesis"/>
    <property type="evidence" value="ECO:0007669"/>
    <property type="project" value="InterPro"/>
</dbReference>
<comment type="similarity">
    <text evidence="5 6">Belongs to the FtsA/MreB family.</text>
</comment>
<dbReference type="SMART" id="SM00268">
    <property type="entry name" value="ACTIN"/>
    <property type="match status" value="1"/>
</dbReference>
<evidence type="ECO:0000256" key="4">
    <source>
        <dbReference type="ARBA" id="ARBA00022960"/>
    </source>
</evidence>
<accession>A0A0P1LA05</accession>
<keyword evidence="3 6" id="KW-0067">ATP-binding</keyword>
<dbReference type="HAMAP" id="MF_02207">
    <property type="entry name" value="MreB"/>
    <property type="match status" value="1"/>
</dbReference>
<accession>A0A0P1P2Y2</accession>
<dbReference type="AlphaFoldDB" id="A0A0P1M7D7"/>
<feature type="binding site" evidence="6">
    <location>
        <begin position="208"/>
        <end position="211"/>
    </location>
    <ligand>
        <name>ATP</name>
        <dbReference type="ChEBI" id="CHEBI:30616"/>
    </ligand>
</feature>
<dbReference type="InterPro" id="IPR056546">
    <property type="entry name" value="MreB_MamK-like"/>
</dbReference>
<evidence type="ECO:0000256" key="6">
    <source>
        <dbReference type="HAMAP-Rule" id="MF_02207"/>
    </source>
</evidence>
<comment type="caution">
    <text evidence="6">Lacks conserved residue(s) required for the propagation of feature annotation.</text>
</comment>
<keyword evidence="10" id="KW-1185">Reference proteome</keyword>
<accession>A0A0N7MRH5</accession>
<accession>A0A0P1LE01</accession>
<dbReference type="PANTHER" id="PTHR42749:SF1">
    <property type="entry name" value="CELL SHAPE-DETERMINING PROTEIN MREB"/>
    <property type="match status" value="1"/>
</dbReference>
<evidence type="ECO:0000313" key="9">
    <source>
        <dbReference type="Proteomes" id="UP000182011"/>
    </source>
</evidence>
<dbReference type="EMBL" id="CZVI01000019">
    <property type="protein sequence ID" value="CUS90056.1"/>
    <property type="molecule type" value="Genomic_DNA"/>
</dbReference>